<keyword evidence="12" id="KW-1185">Reference proteome</keyword>
<keyword evidence="3" id="KW-1003">Cell membrane</keyword>
<dbReference type="EMBL" id="LVJZ01000009">
    <property type="protein sequence ID" value="ODB91886.1"/>
    <property type="molecule type" value="Genomic_DNA"/>
</dbReference>
<reference evidence="11 12" key="1">
    <citation type="submission" date="2016-03" db="EMBL/GenBank/DDBJ databases">
        <title>Chemosynthetic sulphur-oxidizing symbionts of marine invertebrate animals are capable of nitrogen fixation.</title>
        <authorList>
            <person name="Petersen J.M."/>
            <person name="Kemper A."/>
            <person name="Gruber-Vodicka H."/>
            <person name="Cardini U."/>
            <person name="Geest Mvander."/>
            <person name="Kleiner M."/>
            <person name="Bulgheresi S."/>
            <person name="Fussmann M."/>
            <person name="Herbold C."/>
            <person name="Seah B.K.B."/>
            <person name="Antony C.Paul."/>
            <person name="Liu D."/>
            <person name="Belitz A."/>
            <person name="Weber M."/>
        </authorList>
    </citation>
    <scope>NUCLEOTIDE SEQUENCE [LARGE SCALE GENOMIC DNA]</scope>
    <source>
        <strain evidence="11">G_D</strain>
    </source>
</reference>
<dbReference type="Gene3D" id="1.10.10.1320">
    <property type="entry name" value="Anti-sigma factor, zinc-finger domain"/>
    <property type="match status" value="1"/>
</dbReference>
<feature type="transmembrane region" description="Helical" evidence="9">
    <location>
        <begin position="97"/>
        <end position="117"/>
    </location>
</feature>
<evidence type="ECO:0000256" key="8">
    <source>
        <dbReference type="ARBA" id="ARBA00030803"/>
    </source>
</evidence>
<evidence type="ECO:0000259" key="10">
    <source>
        <dbReference type="Pfam" id="PF10099"/>
    </source>
</evidence>
<dbReference type="STRING" id="1818881.A3196_19925"/>
<organism evidence="11 12">
    <name type="scientific">Candidatus Thiodiazotropha endoloripes</name>
    <dbReference type="NCBI Taxonomy" id="1818881"/>
    <lineage>
        <taxon>Bacteria</taxon>
        <taxon>Pseudomonadati</taxon>
        <taxon>Pseudomonadota</taxon>
        <taxon>Gammaproteobacteria</taxon>
        <taxon>Chromatiales</taxon>
        <taxon>Sedimenticolaceae</taxon>
        <taxon>Candidatus Thiodiazotropha</taxon>
    </lineage>
</organism>
<evidence type="ECO:0000313" key="11">
    <source>
        <dbReference type="EMBL" id="ODB91886.1"/>
    </source>
</evidence>
<keyword evidence="6 9" id="KW-0472">Membrane</keyword>
<dbReference type="GO" id="GO:0005886">
    <property type="term" value="C:plasma membrane"/>
    <property type="evidence" value="ECO:0007669"/>
    <property type="project" value="UniProtKB-SubCell"/>
</dbReference>
<dbReference type="Pfam" id="PF10099">
    <property type="entry name" value="RskA_C"/>
    <property type="match status" value="1"/>
</dbReference>
<keyword evidence="5 9" id="KW-1133">Transmembrane helix</keyword>
<dbReference type="OrthoDB" id="5298046at2"/>
<dbReference type="GO" id="GO:0016989">
    <property type="term" value="F:sigma factor antagonist activity"/>
    <property type="evidence" value="ECO:0007669"/>
    <property type="project" value="TreeGrafter"/>
</dbReference>
<evidence type="ECO:0000256" key="4">
    <source>
        <dbReference type="ARBA" id="ARBA00022692"/>
    </source>
</evidence>
<evidence type="ECO:0000256" key="9">
    <source>
        <dbReference type="SAM" id="Phobius"/>
    </source>
</evidence>
<dbReference type="AlphaFoldDB" id="A0A1E2UGP7"/>
<evidence type="ECO:0000256" key="6">
    <source>
        <dbReference type="ARBA" id="ARBA00023136"/>
    </source>
</evidence>
<comment type="caution">
    <text evidence="11">The sequence shown here is derived from an EMBL/GenBank/DDBJ whole genome shotgun (WGS) entry which is preliminary data.</text>
</comment>
<comment type="subcellular location">
    <subcellularLocation>
        <location evidence="2">Cell membrane</location>
    </subcellularLocation>
    <subcellularLocation>
        <location evidence="1">Membrane</location>
        <topology evidence="1">Single-pass membrane protein</topology>
    </subcellularLocation>
</comment>
<dbReference type="PANTHER" id="PTHR37461:SF1">
    <property type="entry name" value="ANTI-SIGMA-K FACTOR RSKA"/>
    <property type="match status" value="1"/>
</dbReference>
<proteinExistence type="predicted"/>
<protein>
    <recommendedName>
        <fullName evidence="8">Regulator of SigK</fullName>
    </recommendedName>
    <alternativeName>
        <fullName evidence="7">Sigma-K anti-sigma factor RskA</fullName>
    </alternativeName>
</protein>
<sequence length="232" mass="26063">MMPENEHYDSTTQAGEYVLGTLEGEERAEFERRLRDDIRLQEEVDAWQQRLAPMLEGIEPVSPPDAVWQAVESRLTDHGQPDAQTTTRTSFWDSLSIWRNIGMVAATLVLAFGVMLMTQQPETGMNNVLVVMNDQDRTGWVVAAKPDHGFVNVSAVEPTQLPAGKACQLWMEDQHGNLHPVGVLPHDGRHEMPLPMMPKSENVFKVSVEEMDDMPTEKPTGEIVFEGKLTEI</sequence>
<dbReference type="InterPro" id="IPR018764">
    <property type="entry name" value="RskA_C"/>
</dbReference>
<name>A0A1E2UGP7_9GAMM</name>
<dbReference type="PANTHER" id="PTHR37461">
    <property type="entry name" value="ANTI-SIGMA-K FACTOR RSKA"/>
    <property type="match status" value="1"/>
</dbReference>
<dbReference type="RefSeq" id="WP_069006500.1">
    <property type="nucleotide sequence ID" value="NZ_LVJW01000007.1"/>
</dbReference>
<evidence type="ECO:0000256" key="3">
    <source>
        <dbReference type="ARBA" id="ARBA00022475"/>
    </source>
</evidence>
<evidence type="ECO:0000313" key="12">
    <source>
        <dbReference type="Proteomes" id="UP000094849"/>
    </source>
</evidence>
<dbReference type="InterPro" id="IPR041916">
    <property type="entry name" value="Anti_sigma_zinc_sf"/>
</dbReference>
<feature type="domain" description="Anti-sigma K factor RskA C-terminal" evidence="10">
    <location>
        <begin position="103"/>
        <end position="223"/>
    </location>
</feature>
<dbReference type="Proteomes" id="UP000094849">
    <property type="component" value="Unassembled WGS sequence"/>
</dbReference>
<dbReference type="GO" id="GO:0006417">
    <property type="term" value="P:regulation of translation"/>
    <property type="evidence" value="ECO:0007669"/>
    <property type="project" value="TreeGrafter"/>
</dbReference>
<evidence type="ECO:0000256" key="1">
    <source>
        <dbReference type="ARBA" id="ARBA00004167"/>
    </source>
</evidence>
<keyword evidence="4 9" id="KW-0812">Transmembrane</keyword>
<evidence type="ECO:0000256" key="5">
    <source>
        <dbReference type="ARBA" id="ARBA00022989"/>
    </source>
</evidence>
<evidence type="ECO:0000256" key="2">
    <source>
        <dbReference type="ARBA" id="ARBA00004236"/>
    </source>
</evidence>
<evidence type="ECO:0000256" key="7">
    <source>
        <dbReference type="ARBA" id="ARBA00029829"/>
    </source>
</evidence>
<accession>A0A1E2UGP7</accession>
<gene>
    <name evidence="11" type="ORF">A3196_19925</name>
</gene>
<dbReference type="InterPro" id="IPR051474">
    <property type="entry name" value="Anti-sigma-K/W_factor"/>
</dbReference>